<name>A0A382GKL8_9ZZZZ</name>
<dbReference type="EMBL" id="UINC01055903">
    <property type="protein sequence ID" value="SVB75315.1"/>
    <property type="molecule type" value="Genomic_DNA"/>
</dbReference>
<sequence>MKLHEIIDLTKIRRGHDPINDGFIVVGSTGHYKDIVVFRGSKSRAEDFLVNPNNAYRISKKWPEVYISRRMEVGDKFDPKLQSKYDDIKDYVHLMPGSN</sequence>
<proteinExistence type="predicted"/>
<reference evidence="1" key="1">
    <citation type="submission" date="2018-05" db="EMBL/GenBank/DDBJ databases">
        <authorList>
            <person name="Lanie J.A."/>
            <person name="Ng W.-L."/>
            <person name="Kazmierczak K.M."/>
            <person name="Andrzejewski T.M."/>
            <person name="Davidsen T.M."/>
            <person name="Wayne K.J."/>
            <person name="Tettelin H."/>
            <person name="Glass J.I."/>
            <person name="Rusch D."/>
            <person name="Podicherti R."/>
            <person name="Tsui H.-C.T."/>
            <person name="Winkler M.E."/>
        </authorList>
    </citation>
    <scope>NUCLEOTIDE SEQUENCE</scope>
</reference>
<protein>
    <submittedName>
        <fullName evidence="1">Uncharacterized protein</fullName>
    </submittedName>
</protein>
<dbReference type="AlphaFoldDB" id="A0A382GKL8"/>
<gene>
    <name evidence="1" type="ORF">METZ01_LOCUS228169</name>
</gene>
<organism evidence="1">
    <name type="scientific">marine metagenome</name>
    <dbReference type="NCBI Taxonomy" id="408172"/>
    <lineage>
        <taxon>unclassified sequences</taxon>
        <taxon>metagenomes</taxon>
        <taxon>ecological metagenomes</taxon>
    </lineage>
</organism>
<evidence type="ECO:0000313" key="1">
    <source>
        <dbReference type="EMBL" id="SVB75315.1"/>
    </source>
</evidence>
<accession>A0A382GKL8</accession>